<reference evidence="2" key="1">
    <citation type="submission" date="2022-11" db="UniProtKB">
        <authorList>
            <consortium name="WormBaseParasite"/>
        </authorList>
    </citation>
    <scope>IDENTIFICATION</scope>
</reference>
<dbReference type="WBParaSite" id="jg12419">
    <property type="protein sequence ID" value="jg12419"/>
    <property type="gene ID" value="jg12419"/>
</dbReference>
<organism evidence="1 2">
    <name type="scientific">Ditylenchus dipsaci</name>
    <dbReference type="NCBI Taxonomy" id="166011"/>
    <lineage>
        <taxon>Eukaryota</taxon>
        <taxon>Metazoa</taxon>
        <taxon>Ecdysozoa</taxon>
        <taxon>Nematoda</taxon>
        <taxon>Chromadorea</taxon>
        <taxon>Rhabditida</taxon>
        <taxon>Tylenchina</taxon>
        <taxon>Tylenchomorpha</taxon>
        <taxon>Sphaerularioidea</taxon>
        <taxon>Anguinidae</taxon>
        <taxon>Anguininae</taxon>
        <taxon>Ditylenchus</taxon>
    </lineage>
</organism>
<accession>A0A915CTE7</accession>
<evidence type="ECO:0000313" key="2">
    <source>
        <dbReference type="WBParaSite" id="jg12419"/>
    </source>
</evidence>
<proteinExistence type="predicted"/>
<dbReference type="Proteomes" id="UP000887574">
    <property type="component" value="Unplaced"/>
</dbReference>
<name>A0A915CTE7_9BILA</name>
<protein>
    <submittedName>
        <fullName evidence="2">Uncharacterized protein</fullName>
    </submittedName>
</protein>
<keyword evidence="1" id="KW-1185">Reference proteome</keyword>
<dbReference type="AlphaFoldDB" id="A0A915CTE7"/>
<evidence type="ECO:0000313" key="1">
    <source>
        <dbReference type="Proteomes" id="UP000887574"/>
    </source>
</evidence>
<sequence length="126" mass="14307">MARLKQAADPEKEAEIRRLLEQFKQGFVGDLAELERAKRKFSSTFVEAIITQFESLVPECVLSMKAVDFLAEMNKDEDEGSDIVRTTITKFLQQQSESEMSPATRKIVHQLTSVLLSKAKKEESQV</sequence>